<evidence type="ECO:0000256" key="8">
    <source>
        <dbReference type="ARBA" id="ARBA00022840"/>
    </source>
</evidence>
<keyword evidence="8" id="KW-0067">ATP-binding</keyword>
<comment type="subcellular location">
    <subcellularLocation>
        <location evidence="1">Nucleus</location>
    </subcellularLocation>
</comment>
<dbReference type="InterPro" id="IPR001965">
    <property type="entry name" value="Znf_PHD"/>
</dbReference>
<dbReference type="GO" id="GO:0003677">
    <property type="term" value="F:DNA binding"/>
    <property type="evidence" value="ECO:0007669"/>
    <property type="project" value="TreeGrafter"/>
</dbReference>
<feature type="region of interest" description="Disordered" evidence="10">
    <location>
        <begin position="82"/>
        <end position="130"/>
    </location>
</feature>
<keyword evidence="5" id="KW-0863">Zinc-finger</keyword>
<gene>
    <name evidence="13" type="ORF">PCL_05803</name>
</gene>
<feature type="compositionally biased region" description="Low complexity" evidence="10">
    <location>
        <begin position="345"/>
        <end position="359"/>
    </location>
</feature>
<keyword evidence="7" id="KW-0862">Zinc</keyword>
<dbReference type="Pfam" id="PF23614">
    <property type="entry name" value="DUF7141"/>
    <property type="match status" value="1"/>
</dbReference>
<comment type="subunit">
    <text evidence="2">Component of the NuA4 histone acetyltransferase complex.</text>
</comment>
<dbReference type="GO" id="GO:0005524">
    <property type="term" value="F:ATP binding"/>
    <property type="evidence" value="ECO:0007669"/>
    <property type="project" value="UniProtKB-KW"/>
</dbReference>
<evidence type="ECO:0000256" key="2">
    <source>
        <dbReference type="ARBA" id="ARBA00011353"/>
    </source>
</evidence>
<evidence type="ECO:0000259" key="11">
    <source>
        <dbReference type="PROSITE" id="PS51192"/>
    </source>
</evidence>
<dbReference type="InterPro" id="IPR038718">
    <property type="entry name" value="SNF2-like_sf"/>
</dbReference>
<dbReference type="InterPro" id="IPR027417">
    <property type="entry name" value="P-loop_NTPase"/>
</dbReference>
<evidence type="ECO:0000256" key="4">
    <source>
        <dbReference type="ARBA" id="ARBA00022741"/>
    </source>
</evidence>
<feature type="compositionally biased region" description="Pro residues" evidence="10">
    <location>
        <begin position="116"/>
        <end position="125"/>
    </location>
</feature>
<keyword evidence="6" id="KW-0378">Hydrolase</keyword>
<dbReference type="GO" id="GO:0000785">
    <property type="term" value="C:chromatin"/>
    <property type="evidence" value="ECO:0007669"/>
    <property type="project" value="TreeGrafter"/>
</dbReference>
<keyword evidence="3" id="KW-0479">Metal-binding</keyword>
<evidence type="ECO:0000256" key="1">
    <source>
        <dbReference type="ARBA" id="ARBA00004123"/>
    </source>
</evidence>
<dbReference type="Proteomes" id="UP000245956">
    <property type="component" value="Unassembled WGS sequence"/>
</dbReference>
<dbReference type="Pfam" id="PF23615">
    <property type="entry name" value="Chromo_MIT1"/>
    <property type="match status" value="1"/>
</dbReference>
<evidence type="ECO:0000259" key="12">
    <source>
        <dbReference type="PROSITE" id="PS51194"/>
    </source>
</evidence>
<comment type="caution">
    <text evidence="13">The sequence shown here is derived from an EMBL/GenBank/DDBJ whole genome shotgun (WGS) entry which is preliminary data.</text>
</comment>
<dbReference type="PROSITE" id="PS51194">
    <property type="entry name" value="HELICASE_CTER"/>
    <property type="match status" value="1"/>
</dbReference>
<dbReference type="SMART" id="SM00249">
    <property type="entry name" value="PHD"/>
    <property type="match status" value="2"/>
</dbReference>
<dbReference type="EMBL" id="LCWV01000002">
    <property type="protein sequence ID" value="PWI75145.1"/>
    <property type="molecule type" value="Genomic_DNA"/>
</dbReference>
<evidence type="ECO:0000256" key="10">
    <source>
        <dbReference type="SAM" id="MobiDB-lite"/>
    </source>
</evidence>
<dbReference type="Gene3D" id="3.40.50.10810">
    <property type="entry name" value="Tandem AAA-ATPase domain"/>
    <property type="match status" value="1"/>
</dbReference>
<dbReference type="SUPFAM" id="SSF57903">
    <property type="entry name" value="FYVE/PHD zinc finger"/>
    <property type="match status" value="1"/>
</dbReference>
<organism evidence="13 14">
    <name type="scientific">Purpureocillium lilacinum</name>
    <name type="common">Paecilomyces lilacinus</name>
    <dbReference type="NCBI Taxonomy" id="33203"/>
    <lineage>
        <taxon>Eukaryota</taxon>
        <taxon>Fungi</taxon>
        <taxon>Dikarya</taxon>
        <taxon>Ascomycota</taxon>
        <taxon>Pezizomycotina</taxon>
        <taxon>Sordariomycetes</taxon>
        <taxon>Hypocreomycetidae</taxon>
        <taxon>Hypocreales</taxon>
        <taxon>Ophiocordycipitaceae</taxon>
        <taxon>Purpureocillium</taxon>
    </lineage>
</organism>
<feature type="compositionally biased region" description="Acidic residues" evidence="10">
    <location>
        <begin position="306"/>
        <end position="330"/>
    </location>
</feature>
<dbReference type="PROSITE" id="PS51192">
    <property type="entry name" value="HELICASE_ATP_BIND_1"/>
    <property type="match status" value="1"/>
</dbReference>
<dbReference type="SMART" id="SM00490">
    <property type="entry name" value="HELICc"/>
    <property type="match status" value="1"/>
</dbReference>
<dbReference type="PANTHER" id="PTHR45623">
    <property type="entry name" value="CHROMODOMAIN-HELICASE-DNA-BINDING PROTEIN 3-RELATED-RELATED"/>
    <property type="match status" value="1"/>
</dbReference>
<dbReference type="InterPro" id="IPR056616">
    <property type="entry name" value="Chromo_MIT1"/>
</dbReference>
<dbReference type="Pfam" id="PF00271">
    <property type="entry name" value="Helicase_C"/>
    <property type="match status" value="1"/>
</dbReference>
<dbReference type="CDD" id="cd17919">
    <property type="entry name" value="DEXHc_Snf"/>
    <property type="match status" value="1"/>
</dbReference>
<dbReference type="InterPro" id="IPR014001">
    <property type="entry name" value="Helicase_ATP-bd"/>
</dbReference>
<evidence type="ECO:0000313" key="14">
    <source>
        <dbReference type="Proteomes" id="UP000245956"/>
    </source>
</evidence>
<dbReference type="CDD" id="cd18660">
    <property type="entry name" value="CD1_tandem"/>
    <property type="match status" value="1"/>
</dbReference>
<feature type="region of interest" description="Disordered" evidence="10">
    <location>
        <begin position="25"/>
        <end position="46"/>
    </location>
</feature>
<evidence type="ECO:0000256" key="7">
    <source>
        <dbReference type="ARBA" id="ARBA00022833"/>
    </source>
</evidence>
<dbReference type="InterPro" id="IPR016197">
    <property type="entry name" value="Chromo-like_dom_sf"/>
</dbReference>
<dbReference type="Gene3D" id="2.40.50.40">
    <property type="match status" value="1"/>
</dbReference>
<dbReference type="GO" id="GO:0003682">
    <property type="term" value="F:chromatin binding"/>
    <property type="evidence" value="ECO:0007669"/>
    <property type="project" value="TreeGrafter"/>
</dbReference>
<dbReference type="CDD" id="cd15489">
    <property type="entry name" value="PHD_SF"/>
    <property type="match status" value="1"/>
</dbReference>
<dbReference type="GO" id="GO:0140658">
    <property type="term" value="F:ATP-dependent chromatin remodeler activity"/>
    <property type="evidence" value="ECO:0007669"/>
    <property type="project" value="TreeGrafter"/>
</dbReference>
<sequence>MVSPTFEMDDDNAVDERVARLLGAIQKPDPGAEPVDTMSPSFPPPLPEISFDFVTSDVGQYGVAWRDSSPDVPVAPMGEAEIEHEADSTTQDVMKESSPPPQPLLDETSQRSETPPGRPAEPSPQPTLQDSTVARLEIAIPEMPAESRGEYDEVHSHVVERIADALPGRGNIEYLVEMTDGREQMVRESQTRLHRPCPLEYEISLCVRYALPCTHGPVNSPPSEASHRFAPRRAHPLKQHLAVAPMACAAPPPAPTSAQLIALITTNAYLQVSSEELRFLENGSEALRIFNSRDMSSRKRKHGLEDDWDSEADDLESEGDLMDIDIDDEDMPRQRTTRAGRALRSRVSSSRQVSAPKSLSSDDDSDDALKARSARPTRTLRQRQPQLSSLYTANTKSVVDLENDELANDPQQPSDQDDDDFRPVVSDISYKKSRRNGALQRNNRTGIQRHLVRSRAKARTGSDGSDIEFEQPRRSSRATRNMLDMRDDALMDDDSFYVIEDKAPGVPKVVSVREVFQPLPVDSPFGTVHMGTCHTCNGSKQRGQIVQCQGCSLSYHKHCLGVRSQRDHLVTKVGDDSFVLQCRYCINIYRKKDKASPKHSMCQTCKEDGEACVPFSQKKTSRQEEKLREENGGTDPITTVSPRLINNQEVLLFRCVTCHRGWHLDHLPRAGSEPIGTDVKSERLKDYLVDWQCNECSTTEHKIHRLVAWRPSNQLGVDESLIPSYDSLSDDDKEYLIKWETRSYFHCTWMSGAWVFGVSAPTMRISFGKKDAQQSLLSMTENEAIPDEYLMADIIFNVKMKSSAPRAKTRTAELENISSVSKVLVKFQGLGYDDVVWDSPPSEGMGEPYSAFREAYHEYVEGKYFQNEPYPKIRERIRLFKAADLQEVDVQPAGLKRGKLMGYQVEGLNWLLGNYHGERSVVLADEMGLGKTVQVVSLVTYLVQEKPKCWPFLIVVPNATCPNWRREFKQWAPGLRVVTYHGGREPQELAYKYELFPHGSNDMKAHVVIMSYDSAQDPKTRVLFKSVHWAGLVVDEGQRLKNDQSLLYLALRALKIPFRLLLTGTPLQNNKRELFNLLQFIDTSQDAASLDEEYAVLDKETLPRLHEQIRPYFLRRTKAGVLKFLPPMAQIILPVTMTVIQEKLSKSILAKNPQLIRAVFANDKMKSKDRGSLNNILMQLRKCLCHPFMYSEAIEERHHDPSVLHRNLVEASAKLLLLEIMLPKLKERGHRVLIFSQFLQQLDILEDFLAGMGFQFRRLDGAMSSLEKQRRIDTFNAPDSPLFAFLLSTRAGGVGINLATADTVIIMDPDFNPHQDIQALSRAHRIGQKQKVLCFQLMTKDTVEERIMQVGRKKMALDHALIESMDDDDLAGDDLESILKHGAQALFDENYQATTIHYDGPSVDKLLDRSQMEQTKADEEGSADTQFTYARVWANERQGFDDGLDTVEDEAPVPINSSVWDKILAQREEEARLEAEANKEHLGRGGRRRNAINYKTNAALEGIPLPEGVEPESSDSSDEFAGAESADESEDEDLAAKDGDLEDALEAVKPASAGGADSSNATKPKRAKASESKNSSDTNSKKPKGTEAGRSRRGHPGAQEVTTAPLDANQGDGRSKSIKARYRNGTERGQGGSSVTAPGPGQPWWFYGDAMSGGNGIPGYYYHPAGGRGQQQPLPSLMSGGTYGFTPNASFAPAAPARPTTTQRALADNVPNMYLNRSLSEAELRLAIDELRHSPSDPAANQQKISTLLHQLRVLRMQVGPAKR</sequence>
<dbReference type="Pfam" id="PF00176">
    <property type="entry name" value="SNF2-rel_dom"/>
    <property type="match status" value="1"/>
</dbReference>
<feature type="region of interest" description="Disordered" evidence="10">
    <location>
        <begin position="429"/>
        <end position="478"/>
    </location>
</feature>
<proteinExistence type="predicted"/>
<feature type="compositionally biased region" description="Basic and acidic residues" evidence="10">
    <location>
        <begin position="621"/>
        <end position="631"/>
    </location>
</feature>
<feature type="compositionally biased region" description="Acidic residues" evidence="10">
    <location>
        <begin position="1509"/>
        <end position="1518"/>
    </location>
</feature>
<feature type="region of interest" description="Disordered" evidence="10">
    <location>
        <begin position="1499"/>
        <end position="1616"/>
    </location>
</feature>
<dbReference type="InterPro" id="IPR049730">
    <property type="entry name" value="SNF2/RAD54-like_C"/>
</dbReference>
<protein>
    <submittedName>
        <fullName evidence="13">SNF2-related protein</fullName>
    </submittedName>
</protein>
<reference evidence="13 14" key="1">
    <citation type="journal article" date="2016" name="Front. Microbiol.">
        <title>Genome and transcriptome sequences reveal the specific parasitism of the nematophagous Purpureocillium lilacinum 36-1.</title>
        <authorList>
            <person name="Xie J."/>
            <person name="Li S."/>
            <person name="Mo C."/>
            <person name="Xiao X."/>
            <person name="Peng D."/>
            <person name="Wang G."/>
            <person name="Xiao Y."/>
        </authorList>
    </citation>
    <scope>NUCLEOTIDE SEQUENCE [LARGE SCALE GENOMIC DNA]</scope>
    <source>
        <strain evidence="13 14">36-1</strain>
    </source>
</reference>
<feature type="domain" description="Helicase ATP-binding" evidence="11">
    <location>
        <begin position="912"/>
        <end position="1084"/>
    </location>
</feature>
<evidence type="ECO:0000256" key="6">
    <source>
        <dbReference type="ARBA" id="ARBA00022801"/>
    </source>
</evidence>
<dbReference type="GO" id="GO:0042393">
    <property type="term" value="F:histone binding"/>
    <property type="evidence" value="ECO:0007669"/>
    <property type="project" value="TreeGrafter"/>
</dbReference>
<dbReference type="InterPro" id="IPR055565">
    <property type="entry name" value="DUF7141"/>
</dbReference>
<dbReference type="PANTHER" id="PTHR45623:SF17">
    <property type="entry name" value="CHROMODOMAIN-HELICASE-DNA-BINDING PROTEIN 3-RELATED"/>
    <property type="match status" value="1"/>
</dbReference>
<evidence type="ECO:0000256" key="5">
    <source>
        <dbReference type="ARBA" id="ARBA00022771"/>
    </source>
</evidence>
<dbReference type="InterPro" id="IPR011011">
    <property type="entry name" value="Znf_FYVE_PHD"/>
</dbReference>
<feature type="domain" description="Helicase C-terminal" evidence="12">
    <location>
        <begin position="1217"/>
        <end position="1376"/>
    </location>
</feature>
<dbReference type="SUPFAM" id="SSF54160">
    <property type="entry name" value="Chromo domain-like"/>
    <property type="match status" value="1"/>
</dbReference>
<name>A0A2U3EKV6_PURLI</name>
<dbReference type="InterPro" id="IPR000330">
    <property type="entry name" value="SNF2_N"/>
</dbReference>
<dbReference type="GO" id="GO:0016887">
    <property type="term" value="F:ATP hydrolysis activity"/>
    <property type="evidence" value="ECO:0007669"/>
    <property type="project" value="TreeGrafter"/>
</dbReference>
<accession>A0A2U3EKV6</accession>
<keyword evidence="4" id="KW-0547">Nucleotide-binding</keyword>
<evidence type="ECO:0000256" key="9">
    <source>
        <dbReference type="ARBA" id="ARBA00023242"/>
    </source>
</evidence>
<feature type="region of interest" description="Disordered" evidence="10">
    <location>
        <begin position="620"/>
        <end position="640"/>
    </location>
</feature>
<feature type="region of interest" description="Disordered" evidence="10">
    <location>
        <begin position="295"/>
        <end position="394"/>
    </location>
</feature>
<dbReference type="Gene3D" id="3.40.50.300">
    <property type="entry name" value="P-loop containing nucleotide triphosphate hydrolases"/>
    <property type="match status" value="1"/>
</dbReference>
<feature type="compositionally biased region" description="Basic residues" evidence="10">
    <location>
        <begin position="335"/>
        <end position="344"/>
    </location>
</feature>
<dbReference type="GO" id="GO:0008270">
    <property type="term" value="F:zinc ion binding"/>
    <property type="evidence" value="ECO:0007669"/>
    <property type="project" value="UniProtKB-KW"/>
</dbReference>
<dbReference type="CDD" id="cd18793">
    <property type="entry name" value="SF2_C_SNF"/>
    <property type="match status" value="1"/>
</dbReference>
<keyword evidence="9" id="KW-0539">Nucleus</keyword>
<feature type="compositionally biased region" description="Basic residues" evidence="10">
    <location>
        <begin position="372"/>
        <end position="381"/>
    </location>
</feature>
<dbReference type="SUPFAM" id="SSF52540">
    <property type="entry name" value="P-loop containing nucleoside triphosphate hydrolases"/>
    <property type="match status" value="2"/>
</dbReference>
<dbReference type="InterPro" id="IPR001650">
    <property type="entry name" value="Helicase_C-like"/>
</dbReference>
<evidence type="ECO:0000256" key="3">
    <source>
        <dbReference type="ARBA" id="ARBA00022723"/>
    </source>
</evidence>
<dbReference type="InterPro" id="IPR041684">
    <property type="entry name" value="Znf-PHD-like"/>
</dbReference>
<dbReference type="SMART" id="SM00487">
    <property type="entry name" value="DEXDc"/>
    <property type="match status" value="1"/>
</dbReference>
<dbReference type="GO" id="GO:0005634">
    <property type="term" value="C:nucleus"/>
    <property type="evidence" value="ECO:0007669"/>
    <property type="project" value="UniProtKB-SubCell"/>
</dbReference>
<evidence type="ECO:0000313" key="13">
    <source>
        <dbReference type="EMBL" id="PWI75145.1"/>
    </source>
</evidence>
<dbReference type="Pfam" id="PF15446">
    <property type="entry name" value="zf-PHD-like"/>
    <property type="match status" value="1"/>
</dbReference>